<keyword evidence="2" id="KW-1185">Reference proteome</keyword>
<evidence type="ECO:0000313" key="2">
    <source>
        <dbReference type="Proteomes" id="UP001148662"/>
    </source>
</evidence>
<sequence>MGSKYSLLLFELILEQIDNVCNHVRQETTSPALCSLLWRDAMNAILDADRSDTDLFSQLAPELLVRILLCLDAISIARCSQVCHRLDDVVKASVKVQYWVECDLNGFDDNPRSKMNVAEKLQSLRTHCDVWRTQQWASDTPLAMLDWWNYDAPIRSGNTMVFRSSPTEFTVHQVSSKHRGLLSQEWVIKETDIGFEVSDYAVDASQDLLVVTECRTLPADPDHCIVAIWALSLSTGKPHPLSSPHRMELQTFRVAVMDRSTACEQSSSTQISHNLDIYRGDDYSKFEPLTSLTFIRDNQIMLTSCPSLDTLAIFTYFYAFLYPSEQTFDNVNRELPFYKRESSRIVDIRYALRHAHSYECGSLRILVPVTVLEQAYVRAASKADHQLEWSEWGTNIRLLPESLRNPRDFDIPEGDRLLPTGCLADHAGSFVCIRLRAGSHTSTGSSKKL</sequence>
<proteinExistence type="predicted"/>
<dbReference type="Proteomes" id="UP001148662">
    <property type="component" value="Unassembled WGS sequence"/>
</dbReference>
<accession>A0ACC1SFF4</accession>
<reference evidence="1" key="1">
    <citation type="submission" date="2022-07" db="EMBL/GenBank/DDBJ databases">
        <title>Genome Sequence of Phlebia brevispora.</title>
        <authorList>
            <person name="Buettner E."/>
        </authorList>
    </citation>
    <scope>NUCLEOTIDE SEQUENCE</scope>
    <source>
        <strain evidence="1">MPL23</strain>
    </source>
</reference>
<comment type="caution">
    <text evidence="1">The sequence shown here is derived from an EMBL/GenBank/DDBJ whole genome shotgun (WGS) entry which is preliminary data.</text>
</comment>
<dbReference type="EMBL" id="JANHOG010001344">
    <property type="protein sequence ID" value="KAJ3538652.1"/>
    <property type="molecule type" value="Genomic_DNA"/>
</dbReference>
<evidence type="ECO:0000313" key="1">
    <source>
        <dbReference type="EMBL" id="KAJ3538652.1"/>
    </source>
</evidence>
<organism evidence="1 2">
    <name type="scientific">Phlebia brevispora</name>
    <dbReference type="NCBI Taxonomy" id="194682"/>
    <lineage>
        <taxon>Eukaryota</taxon>
        <taxon>Fungi</taxon>
        <taxon>Dikarya</taxon>
        <taxon>Basidiomycota</taxon>
        <taxon>Agaricomycotina</taxon>
        <taxon>Agaricomycetes</taxon>
        <taxon>Polyporales</taxon>
        <taxon>Meruliaceae</taxon>
        <taxon>Phlebia</taxon>
    </lineage>
</organism>
<name>A0ACC1SFF4_9APHY</name>
<gene>
    <name evidence="1" type="ORF">NM688_g6486</name>
</gene>
<protein>
    <submittedName>
        <fullName evidence="1">Uncharacterized protein</fullName>
    </submittedName>
</protein>